<name>A0A2V3WFA5_9BACI</name>
<dbReference type="Gene3D" id="1.10.287.950">
    <property type="entry name" value="Methyl-accepting chemotaxis protein"/>
    <property type="match status" value="1"/>
</dbReference>
<dbReference type="Pfam" id="PF02743">
    <property type="entry name" value="dCache_1"/>
    <property type="match status" value="1"/>
</dbReference>
<feature type="domain" description="HAMP" evidence="14">
    <location>
        <begin position="234"/>
        <end position="287"/>
    </location>
</feature>
<dbReference type="CDD" id="cd06225">
    <property type="entry name" value="HAMP"/>
    <property type="match status" value="1"/>
</dbReference>
<evidence type="ECO:0000256" key="3">
    <source>
        <dbReference type="ARBA" id="ARBA00022500"/>
    </source>
</evidence>
<evidence type="ECO:0000256" key="8">
    <source>
        <dbReference type="ARBA" id="ARBA00029447"/>
    </source>
</evidence>
<evidence type="ECO:0000256" key="1">
    <source>
        <dbReference type="ARBA" id="ARBA00004651"/>
    </source>
</evidence>
<accession>A0A2V3WFA5</accession>
<dbReference type="SUPFAM" id="SSF58104">
    <property type="entry name" value="Methyl-accepting chemotaxis protein (MCP) signaling domain"/>
    <property type="match status" value="1"/>
</dbReference>
<sequence>MRKFKQIKFLLPFFMIILLVVPLGVTSFISYSNTAIIERAIIEKEELEALGSAYEETFTEYEAKVNDYRTRDVFDYTRVDPSGTEAIDSSQLPAGNTDELTGFYQETLADIAEDDPFILNLYLGTEDRALYLHSIPDVDLTGYDPTTTEWYSLATEANDTIWTAPYIDTATGRPVITVASPINDEAGNTIGVVGLDFDMAELAGMVRSDILIQNLITAAIAIIIGLLVVFYLVKNISTNLAHIRTEMNEVANGHLSPNDVEVKGDNEFKDLADSVNQMKTQLRQMIDRVKQATKDVANQSDTLSMASSQVKEGSEQIAATMEELSSGSESQANSASDLAVTMEKFNQYVKTATTHANDVEGGSSDVTQLSEAGAVKVSTSVKQMTTIDQIVKDAFEKVQGLDKKANEVGSIVQVIQEIAEQTNLLALNAAIEAARAGEEGRGFAVVADEVRKLAEQVGASVSDITGIITDIQNESKTVAESLSSGYKAVEDGSSQIKETGEAFDTIKQAIGQMVDNINKVVNDLNQIETETGEMQKAIDDIAAVSEESAAAVEETAASAEETNSSMEEVSNSSDQLRHLSNDLENEVSRFKL</sequence>
<dbReference type="SMART" id="SM00304">
    <property type="entry name" value="HAMP"/>
    <property type="match status" value="1"/>
</dbReference>
<dbReference type="CDD" id="cd18773">
    <property type="entry name" value="PDC1_HK_sensor"/>
    <property type="match status" value="1"/>
</dbReference>
<evidence type="ECO:0000256" key="12">
    <source>
        <dbReference type="SAM" id="Phobius"/>
    </source>
</evidence>
<dbReference type="GO" id="GO:0005886">
    <property type="term" value="C:plasma membrane"/>
    <property type="evidence" value="ECO:0007669"/>
    <property type="project" value="UniProtKB-SubCell"/>
</dbReference>
<dbReference type="PROSITE" id="PS50111">
    <property type="entry name" value="CHEMOTAXIS_TRANSDUC_2"/>
    <property type="match status" value="1"/>
</dbReference>
<dbReference type="GO" id="GO:0006935">
    <property type="term" value="P:chemotaxis"/>
    <property type="evidence" value="ECO:0007669"/>
    <property type="project" value="UniProtKB-KW"/>
</dbReference>
<dbReference type="PANTHER" id="PTHR32089">
    <property type="entry name" value="METHYL-ACCEPTING CHEMOTAXIS PROTEIN MCPB"/>
    <property type="match status" value="1"/>
</dbReference>
<comment type="caution">
    <text evidence="15">The sequence shown here is derived from an EMBL/GenBank/DDBJ whole genome shotgun (WGS) entry which is preliminary data.</text>
</comment>
<evidence type="ECO:0000259" key="14">
    <source>
        <dbReference type="PROSITE" id="PS50885"/>
    </source>
</evidence>
<evidence type="ECO:0000256" key="4">
    <source>
        <dbReference type="ARBA" id="ARBA00022692"/>
    </source>
</evidence>
<feature type="transmembrane region" description="Helical" evidence="12">
    <location>
        <begin position="215"/>
        <end position="233"/>
    </location>
</feature>
<dbReference type="Pfam" id="PF00672">
    <property type="entry name" value="HAMP"/>
    <property type="match status" value="1"/>
</dbReference>
<keyword evidence="4 12" id="KW-0812">Transmembrane</keyword>
<dbReference type="InterPro" id="IPR033479">
    <property type="entry name" value="dCache_1"/>
</dbReference>
<reference evidence="15 16" key="1">
    <citation type="submission" date="2018-05" db="EMBL/GenBank/DDBJ databases">
        <title>Genomic Encyclopedia of Type Strains, Phase IV (KMG-IV): sequencing the most valuable type-strain genomes for metagenomic binning, comparative biology and taxonomic classification.</title>
        <authorList>
            <person name="Goeker M."/>
        </authorList>
    </citation>
    <scope>NUCLEOTIDE SEQUENCE [LARGE SCALE GENOMIC DNA]</scope>
    <source>
        <strain evidence="15 16">DSM 22440</strain>
    </source>
</reference>
<evidence type="ECO:0000256" key="7">
    <source>
        <dbReference type="ARBA" id="ARBA00023224"/>
    </source>
</evidence>
<organism evidence="15 16">
    <name type="scientific">Streptohalobacillus salinus</name>
    <dbReference type="NCBI Taxonomy" id="621096"/>
    <lineage>
        <taxon>Bacteria</taxon>
        <taxon>Bacillati</taxon>
        <taxon>Bacillota</taxon>
        <taxon>Bacilli</taxon>
        <taxon>Bacillales</taxon>
        <taxon>Bacillaceae</taxon>
        <taxon>Streptohalobacillus</taxon>
    </lineage>
</organism>
<keyword evidence="2" id="KW-1003">Cell membrane</keyword>
<feature type="domain" description="Methyl-accepting transducer" evidence="13">
    <location>
        <begin position="306"/>
        <end position="556"/>
    </location>
</feature>
<evidence type="ECO:0000256" key="5">
    <source>
        <dbReference type="ARBA" id="ARBA00022989"/>
    </source>
</evidence>
<keyword evidence="6 12" id="KW-0472">Membrane</keyword>
<dbReference type="InterPro" id="IPR004089">
    <property type="entry name" value="MCPsignal_dom"/>
</dbReference>
<evidence type="ECO:0000256" key="9">
    <source>
        <dbReference type="PROSITE-ProRule" id="PRU00284"/>
    </source>
</evidence>
<evidence type="ECO:0000256" key="10">
    <source>
        <dbReference type="SAM" id="Coils"/>
    </source>
</evidence>
<evidence type="ECO:0000256" key="11">
    <source>
        <dbReference type="SAM" id="MobiDB-lite"/>
    </source>
</evidence>
<dbReference type="PROSITE" id="PS50885">
    <property type="entry name" value="HAMP"/>
    <property type="match status" value="1"/>
</dbReference>
<evidence type="ECO:0000259" key="13">
    <source>
        <dbReference type="PROSITE" id="PS50111"/>
    </source>
</evidence>
<feature type="transmembrane region" description="Helical" evidence="12">
    <location>
        <begin position="9"/>
        <end position="31"/>
    </location>
</feature>
<dbReference type="Gene3D" id="3.30.450.20">
    <property type="entry name" value="PAS domain"/>
    <property type="match status" value="2"/>
</dbReference>
<dbReference type="InterPro" id="IPR003660">
    <property type="entry name" value="HAMP_dom"/>
</dbReference>
<feature type="compositionally biased region" description="Low complexity" evidence="11">
    <location>
        <begin position="548"/>
        <end position="568"/>
    </location>
</feature>
<gene>
    <name evidence="15" type="ORF">DES38_10123</name>
</gene>
<dbReference type="EMBL" id="QJJR01000001">
    <property type="protein sequence ID" value="PXW92945.1"/>
    <property type="molecule type" value="Genomic_DNA"/>
</dbReference>
<protein>
    <submittedName>
        <fullName evidence="15">Methyl-accepting chemotaxis protein</fullName>
    </submittedName>
</protein>
<evidence type="ECO:0000313" key="16">
    <source>
        <dbReference type="Proteomes" id="UP000247922"/>
    </source>
</evidence>
<keyword evidence="10" id="KW-0175">Coiled coil</keyword>
<comment type="subcellular location">
    <subcellularLocation>
        <location evidence="1">Cell membrane</location>
        <topology evidence="1">Multi-pass membrane protein</topology>
    </subcellularLocation>
</comment>
<keyword evidence="16" id="KW-1185">Reference proteome</keyword>
<dbReference type="Pfam" id="PF00015">
    <property type="entry name" value="MCPsignal"/>
    <property type="match status" value="1"/>
</dbReference>
<dbReference type="PANTHER" id="PTHR32089:SF112">
    <property type="entry name" value="LYSOZYME-LIKE PROTEIN-RELATED"/>
    <property type="match status" value="1"/>
</dbReference>
<dbReference type="CDD" id="cd11386">
    <property type="entry name" value="MCP_signal"/>
    <property type="match status" value="1"/>
</dbReference>
<proteinExistence type="inferred from homology"/>
<dbReference type="Proteomes" id="UP000247922">
    <property type="component" value="Unassembled WGS sequence"/>
</dbReference>
<evidence type="ECO:0000313" key="15">
    <source>
        <dbReference type="EMBL" id="PXW92945.1"/>
    </source>
</evidence>
<keyword evidence="3" id="KW-0145">Chemotaxis</keyword>
<dbReference type="AlphaFoldDB" id="A0A2V3WFA5"/>
<dbReference type="RefSeq" id="WP_110250046.1">
    <property type="nucleotide sequence ID" value="NZ_QJJR01000001.1"/>
</dbReference>
<feature type="compositionally biased region" description="Basic and acidic residues" evidence="11">
    <location>
        <begin position="575"/>
        <end position="592"/>
    </location>
</feature>
<keyword evidence="5 12" id="KW-1133">Transmembrane helix</keyword>
<dbReference type="SUPFAM" id="SSF103190">
    <property type="entry name" value="Sensory domain-like"/>
    <property type="match status" value="1"/>
</dbReference>
<evidence type="ECO:0000256" key="2">
    <source>
        <dbReference type="ARBA" id="ARBA00022475"/>
    </source>
</evidence>
<comment type="similarity">
    <text evidence="8">Belongs to the methyl-accepting chemotaxis (MCP) protein family.</text>
</comment>
<dbReference type="SMART" id="SM00283">
    <property type="entry name" value="MA"/>
    <property type="match status" value="1"/>
</dbReference>
<feature type="region of interest" description="Disordered" evidence="11">
    <location>
        <begin position="548"/>
        <end position="592"/>
    </location>
</feature>
<dbReference type="InterPro" id="IPR029151">
    <property type="entry name" value="Sensor-like_sf"/>
</dbReference>
<dbReference type="GO" id="GO:0007165">
    <property type="term" value="P:signal transduction"/>
    <property type="evidence" value="ECO:0007669"/>
    <property type="project" value="UniProtKB-KW"/>
</dbReference>
<feature type="coiled-coil region" evidence="10">
    <location>
        <begin position="37"/>
        <end position="64"/>
    </location>
</feature>
<keyword evidence="7 9" id="KW-0807">Transducer</keyword>
<evidence type="ECO:0000256" key="6">
    <source>
        <dbReference type="ARBA" id="ARBA00023136"/>
    </source>
</evidence>